<dbReference type="InParanoid" id="A0A165ELR2"/>
<evidence type="ECO:0000313" key="2">
    <source>
        <dbReference type="Proteomes" id="UP000076842"/>
    </source>
</evidence>
<evidence type="ECO:0000313" key="1">
    <source>
        <dbReference type="EMBL" id="KZT55119.1"/>
    </source>
</evidence>
<dbReference type="Gene3D" id="3.40.630.30">
    <property type="match status" value="1"/>
</dbReference>
<evidence type="ECO:0008006" key="3">
    <source>
        <dbReference type="Google" id="ProtNLM"/>
    </source>
</evidence>
<organism evidence="1 2">
    <name type="scientific">Calocera cornea HHB12733</name>
    <dbReference type="NCBI Taxonomy" id="1353952"/>
    <lineage>
        <taxon>Eukaryota</taxon>
        <taxon>Fungi</taxon>
        <taxon>Dikarya</taxon>
        <taxon>Basidiomycota</taxon>
        <taxon>Agaricomycotina</taxon>
        <taxon>Dacrymycetes</taxon>
        <taxon>Dacrymycetales</taxon>
        <taxon>Dacrymycetaceae</taxon>
        <taxon>Calocera</taxon>
    </lineage>
</organism>
<dbReference type="InterPro" id="IPR016181">
    <property type="entry name" value="Acyl_CoA_acyltransferase"/>
</dbReference>
<proteinExistence type="predicted"/>
<gene>
    <name evidence="1" type="ORF">CALCODRAFT_499070</name>
</gene>
<reference evidence="1 2" key="1">
    <citation type="journal article" date="2016" name="Mol. Biol. Evol.">
        <title>Comparative Genomics of Early-Diverging Mushroom-Forming Fungi Provides Insights into the Origins of Lignocellulose Decay Capabilities.</title>
        <authorList>
            <person name="Nagy L.G."/>
            <person name="Riley R."/>
            <person name="Tritt A."/>
            <person name="Adam C."/>
            <person name="Daum C."/>
            <person name="Floudas D."/>
            <person name="Sun H."/>
            <person name="Yadav J.S."/>
            <person name="Pangilinan J."/>
            <person name="Larsson K.H."/>
            <person name="Matsuura K."/>
            <person name="Barry K."/>
            <person name="Labutti K."/>
            <person name="Kuo R."/>
            <person name="Ohm R.A."/>
            <person name="Bhattacharya S.S."/>
            <person name="Shirouzu T."/>
            <person name="Yoshinaga Y."/>
            <person name="Martin F.M."/>
            <person name="Grigoriev I.V."/>
            <person name="Hibbett D.S."/>
        </authorList>
    </citation>
    <scope>NUCLEOTIDE SEQUENCE [LARGE SCALE GENOMIC DNA]</scope>
    <source>
        <strain evidence="1 2">HHB12733</strain>
    </source>
</reference>
<accession>A0A165ELR2</accession>
<sequence>MSHQVSRIHIRRLVDPSKRELACVLKVLRVTFAQHPIVPLILAGNITPEGLDALDWGFLRAGLEEGEGEVWIAEHERPDMKGAREIVGVTIWHIPGNTALNQDRVTTELRWKELVHAVGTDQGNWFLNYFIPRTRMMWNRYLPTPGDMYIDAYHCQLVCVLPEFHNQGVVSALGTPAIRRAVREGKRVLGEGSSATDARKYEHMGCRIFGNETFQGLPGSNTDSVQIWPLEVLPKAFTHNSYWNRDGKL</sequence>
<name>A0A165ELR2_9BASI</name>
<dbReference type="AlphaFoldDB" id="A0A165ELR2"/>
<dbReference type="EMBL" id="KV424001">
    <property type="protein sequence ID" value="KZT55119.1"/>
    <property type="molecule type" value="Genomic_DNA"/>
</dbReference>
<dbReference type="SUPFAM" id="SSF55729">
    <property type="entry name" value="Acyl-CoA N-acyltransferases (Nat)"/>
    <property type="match status" value="1"/>
</dbReference>
<dbReference type="OrthoDB" id="4738875at2759"/>
<protein>
    <recommendedName>
        <fullName evidence="3">N-acetyltransferase domain-containing protein</fullName>
    </recommendedName>
</protein>
<keyword evidence="2" id="KW-1185">Reference proteome</keyword>
<dbReference type="Proteomes" id="UP000076842">
    <property type="component" value="Unassembled WGS sequence"/>
</dbReference>